<keyword evidence="3" id="KW-1185">Reference proteome</keyword>
<dbReference type="Proteomes" id="UP000694522">
    <property type="component" value="Unplaced"/>
</dbReference>
<evidence type="ECO:0000256" key="1">
    <source>
        <dbReference type="SAM" id="MobiDB-lite"/>
    </source>
</evidence>
<sequence length="132" mass="14051">RLGNMKGIKPNPGHIQGKPREMLQAKDNPESSLTLQELKSLEGFFKCEAVLAPQGTPARGNPRPQHHPWPGERTVREAANPGPACTGGCSEQAGNSSHSPAAAPWLCWKLWGALGQQPGEGGAPNAFAWGQR</sequence>
<name>A0A8B9F5U2_9PSIT</name>
<feature type="compositionally biased region" description="Basic and acidic residues" evidence="1">
    <location>
        <begin position="18"/>
        <end position="29"/>
    </location>
</feature>
<dbReference type="AlphaFoldDB" id="A0A8B9F5U2"/>
<organism evidence="2 3">
    <name type="scientific">Amazona collaria</name>
    <name type="common">yellow-billed parrot</name>
    <dbReference type="NCBI Taxonomy" id="241587"/>
    <lineage>
        <taxon>Eukaryota</taxon>
        <taxon>Metazoa</taxon>
        <taxon>Chordata</taxon>
        <taxon>Craniata</taxon>
        <taxon>Vertebrata</taxon>
        <taxon>Euteleostomi</taxon>
        <taxon>Archelosauria</taxon>
        <taxon>Archosauria</taxon>
        <taxon>Dinosauria</taxon>
        <taxon>Saurischia</taxon>
        <taxon>Theropoda</taxon>
        <taxon>Coelurosauria</taxon>
        <taxon>Aves</taxon>
        <taxon>Neognathae</taxon>
        <taxon>Neoaves</taxon>
        <taxon>Telluraves</taxon>
        <taxon>Australaves</taxon>
        <taxon>Psittaciformes</taxon>
        <taxon>Psittacidae</taxon>
        <taxon>Amazona</taxon>
    </lineage>
</organism>
<feature type="region of interest" description="Disordered" evidence="1">
    <location>
        <begin position="53"/>
        <end position="100"/>
    </location>
</feature>
<protein>
    <submittedName>
        <fullName evidence="2">Uncharacterized protein</fullName>
    </submittedName>
</protein>
<evidence type="ECO:0000313" key="2">
    <source>
        <dbReference type="Ensembl" id="ENSACOP00000003131.1"/>
    </source>
</evidence>
<reference evidence="2" key="2">
    <citation type="submission" date="2025-09" db="UniProtKB">
        <authorList>
            <consortium name="Ensembl"/>
        </authorList>
    </citation>
    <scope>IDENTIFICATION</scope>
</reference>
<feature type="region of interest" description="Disordered" evidence="1">
    <location>
        <begin position="1"/>
        <end position="31"/>
    </location>
</feature>
<proteinExistence type="predicted"/>
<dbReference type="Ensembl" id="ENSACOT00000003243.1">
    <property type="protein sequence ID" value="ENSACOP00000003131.1"/>
    <property type="gene ID" value="ENSACOG00000002181.1"/>
</dbReference>
<reference evidence="2" key="1">
    <citation type="submission" date="2025-08" db="UniProtKB">
        <authorList>
            <consortium name="Ensembl"/>
        </authorList>
    </citation>
    <scope>IDENTIFICATION</scope>
</reference>
<evidence type="ECO:0000313" key="3">
    <source>
        <dbReference type="Proteomes" id="UP000694522"/>
    </source>
</evidence>
<accession>A0A8B9F5U2</accession>